<accession>A0A0F9PWP4</accession>
<organism evidence="1">
    <name type="scientific">marine sediment metagenome</name>
    <dbReference type="NCBI Taxonomy" id="412755"/>
    <lineage>
        <taxon>unclassified sequences</taxon>
        <taxon>metagenomes</taxon>
        <taxon>ecological metagenomes</taxon>
    </lineage>
</organism>
<reference evidence="1" key="1">
    <citation type="journal article" date="2015" name="Nature">
        <title>Complex archaea that bridge the gap between prokaryotes and eukaryotes.</title>
        <authorList>
            <person name="Spang A."/>
            <person name="Saw J.H."/>
            <person name="Jorgensen S.L."/>
            <person name="Zaremba-Niedzwiedzka K."/>
            <person name="Martijn J."/>
            <person name="Lind A.E."/>
            <person name="van Eijk R."/>
            <person name="Schleper C."/>
            <person name="Guy L."/>
            <person name="Ettema T.J."/>
        </authorList>
    </citation>
    <scope>NUCLEOTIDE SEQUENCE</scope>
</reference>
<evidence type="ECO:0000313" key="1">
    <source>
        <dbReference type="EMBL" id="KKN29147.1"/>
    </source>
</evidence>
<dbReference type="AlphaFoldDB" id="A0A0F9PWP4"/>
<sequence>MPAEWEPIMGLGQDIMPDAKVIVELRPRHCEAEECHYCGSEMPNRGYMLYDLNELTCNKCVRLIRKFGTARGIQMVVV</sequence>
<dbReference type="EMBL" id="LAZR01002506">
    <property type="protein sequence ID" value="KKN29147.1"/>
    <property type="molecule type" value="Genomic_DNA"/>
</dbReference>
<protein>
    <submittedName>
        <fullName evidence="1">Uncharacterized protein</fullName>
    </submittedName>
</protein>
<proteinExistence type="predicted"/>
<gene>
    <name evidence="1" type="ORF">LCGC14_0847020</name>
</gene>
<name>A0A0F9PWP4_9ZZZZ</name>
<comment type="caution">
    <text evidence="1">The sequence shown here is derived from an EMBL/GenBank/DDBJ whole genome shotgun (WGS) entry which is preliminary data.</text>
</comment>